<proteinExistence type="predicted"/>
<dbReference type="InterPro" id="IPR009081">
    <property type="entry name" value="PP-bd_ACP"/>
</dbReference>
<evidence type="ECO:0000313" key="4">
    <source>
        <dbReference type="Proteomes" id="UP000283492"/>
    </source>
</evidence>
<dbReference type="Proteomes" id="UP000283492">
    <property type="component" value="Unassembled WGS sequence"/>
</dbReference>
<gene>
    <name evidence="3" type="ORF">DW914_07385</name>
    <name evidence="2" type="ORF">DWY29_12985</name>
</gene>
<dbReference type="InterPro" id="IPR036736">
    <property type="entry name" value="ACP-like_sf"/>
</dbReference>
<evidence type="ECO:0000313" key="2">
    <source>
        <dbReference type="EMBL" id="RGR66468.1"/>
    </source>
</evidence>
<feature type="domain" description="Carrier" evidence="1">
    <location>
        <begin position="1"/>
        <end position="73"/>
    </location>
</feature>
<protein>
    <submittedName>
        <fullName evidence="2">Acyl carrier protein</fullName>
    </submittedName>
</protein>
<evidence type="ECO:0000313" key="5">
    <source>
        <dbReference type="Proteomes" id="UP000285820"/>
    </source>
</evidence>
<dbReference type="EMBL" id="QRUN01000022">
    <property type="protein sequence ID" value="RGR66468.1"/>
    <property type="molecule type" value="Genomic_DNA"/>
</dbReference>
<reference evidence="4 5" key="1">
    <citation type="submission" date="2018-08" db="EMBL/GenBank/DDBJ databases">
        <title>A genome reference for cultivated species of the human gut microbiota.</title>
        <authorList>
            <person name="Zou Y."/>
            <person name="Xue W."/>
            <person name="Luo G."/>
        </authorList>
    </citation>
    <scope>NUCLEOTIDE SEQUENCE [LARGE SCALE GENOMIC DNA]</scope>
    <source>
        <strain evidence="2 5">AF24-4</strain>
        <strain evidence="3 4">AM42-1AC</strain>
    </source>
</reference>
<dbReference type="SUPFAM" id="SSF47336">
    <property type="entry name" value="ACP-like"/>
    <property type="match status" value="1"/>
</dbReference>
<name>A0A3R6AG35_9FIRM</name>
<dbReference type="PROSITE" id="PS50075">
    <property type="entry name" value="CARRIER"/>
    <property type="match status" value="1"/>
</dbReference>
<evidence type="ECO:0000313" key="3">
    <source>
        <dbReference type="EMBL" id="RHA89578.1"/>
    </source>
</evidence>
<dbReference type="AlphaFoldDB" id="A0A3R6AG35"/>
<evidence type="ECO:0000259" key="1">
    <source>
        <dbReference type="PROSITE" id="PS50075"/>
    </source>
</evidence>
<dbReference type="RefSeq" id="WP_118126898.1">
    <property type="nucleotide sequence ID" value="NZ_CABJFX010000010.1"/>
</dbReference>
<organism evidence="2 5">
    <name type="scientific">Roseburia inulinivorans</name>
    <dbReference type="NCBI Taxonomy" id="360807"/>
    <lineage>
        <taxon>Bacteria</taxon>
        <taxon>Bacillati</taxon>
        <taxon>Bacillota</taxon>
        <taxon>Clostridia</taxon>
        <taxon>Lachnospirales</taxon>
        <taxon>Lachnospiraceae</taxon>
        <taxon>Roseburia</taxon>
    </lineage>
</organism>
<dbReference type="EMBL" id="QSFX01000010">
    <property type="protein sequence ID" value="RHA89578.1"/>
    <property type="molecule type" value="Genomic_DNA"/>
</dbReference>
<dbReference type="Proteomes" id="UP000285820">
    <property type="component" value="Unassembled WGS sequence"/>
</dbReference>
<accession>A0A3R6AG35</accession>
<dbReference type="Gene3D" id="1.10.1200.10">
    <property type="entry name" value="ACP-like"/>
    <property type="match status" value="1"/>
</dbReference>
<comment type="caution">
    <text evidence="2">The sequence shown here is derived from an EMBL/GenBank/DDBJ whole genome shotgun (WGS) entry which is preliminary data.</text>
</comment>
<sequence length="73" mass="8423">MEELLELLKEIKEEIDYTSVDDLVTGGYFESLDLLTVIADIEEHFKIDILASDIIPENFDSADAMWRMILSKK</sequence>